<evidence type="ECO:0000313" key="1">
    <source>
        <dbReference type="EMBL" id="AMJ80157.1"/>
    </source>
</evidence>
<accession>A0AAC8XMX7</accession>
<evidence type="ECO:0000313" key="2">
    <source>
        <dbReference type="Proteomes" id="UP000061468"/>
    </source>
</evidence>
<dbReference type="AlphaFoldDB" id="A0AAC8XMX7"/>
<protein>
    <submittedName>
        <fullName evidence="1">Uncharacterized protein</fullName>
    </submittedName>
</protein>
<name>A0AAC8XMX7_9ALTE</name>
<organism evidence="1 2">
    <name type="scientific">Alteromonas mediterranea</name>
    <dbReference type="NCBI Taxonomy" id="314275"/>
    <lineage>
        <taxon>Bacteria</taxon>
        <taxon>Pseudomonadati</taxon>
        <taxon>Pseudomonadota</taxon>
        <taxon>Gammaproteobacteria</taxon>
        <taxon>Alteromonadales</taxon>
        <taxon>Alteromonadaceae</taxon>
        <taxon>Alteromonas/Salinimonas group</taxon>
        <taxon>Alteromonas</taxon>
    </lineage>
</organism>
<proteinExistence type="predicted"/>
<gene>
    <name evidence="1" type="ORF">AV942_18605</name>
</gene>
<sequence length="148" mass="17059">MNLLKFGSAALILFSIALCTYAGVFIHLSSQNPTRAPAPFTTCLDNCTMNLEYRVSEPFQRTMVQNTLNQIFTSYIEEDVGYYVSCSDKRCRLWVYVNMPAKLDPILHRLENEVTPLLDTDSRYHIDNEDNERYSLYTYSPKHSTNAP</sequence>
<reference evidence="1 2" key="1">
    <citation type="submission" date="2015-12" db="EMBL/GenBank/DDBJ databases">
        <title>Intraspecies pangenome expansion in the marine bacterium Alteromonas.</title>
        <authorList>
            <person name="Lopez-Perez M."/>
            <person name="Rodriguez-Valera F."/>
        </authorList>
    </citation>
    <scope>NUCLEOTIDE SEQUENCE [LARGE SCALE GENOMIC DNA]</scope>
    <source>
        <strain evidence="1 2">UM8</strain>
    </source>
</reference>
<dbReference type="Proteomes" id="UP000061468">
    <property type="component" value="Chromosome"/>
</dbReference>
<dbReference type="EMBL" id="CP013928">
    <property type="protein sequence ID" value="AMJ80157.1"/>
    <property type="molecule type" value="Genomic_DNA"/>
</dbReference>